<proteinExistence type="predicted"/>
<keyword evidence="3" id="KW-0472">Membrane</keyword>
<dbReference type="SUPFAM" id="SSF50156">
    <property type="entry name" value="PDZ domain-like"/>
    <property type="match status" value="1"/>
</dbReference>
<evidence type="ECO:0000256" key="3">
    <source>
        <dbReference type="SAM" id="Phobius"/>
    </source>
</evidence>
<dbReference type="Pfam" id="PF13180">
    <property type="entry name" value="PDZ_2"/>
    <property type="match status" value="1"/>
</dbReference>
<keyword evidence="3" id="KW-0812">Transmembrane</keyword>
<dbReference type="InterPro" id="IPR036034">
    <property type="entry name" value="PDZ_sf"/>
</dbReference>
<dbReference type="SUPFAM" id="SSF50494">
    <property type="entry name" value="Trypsin-like serine proteases"/>
    <property type="match status" value="1"/>
</dbReference>
<dbReference type="PRINTS" id="PR00834">
    <property type="entry name" value="PROTEASES2C"/>
</dbReference>
<dbReference type="Proteomes" id="UP001481413">
    <property type="component" value="Unassembled WGS sequence"/>
</dbReference>
<dbReference type="InterPro" id="IPR001940">
    <property type="entry name" value="Peptidase_S1C"/>
</dbReference>
<dbReference type="PANTHER" id="PTHR43343">
    <property type="entry name" value="PEPTIDASE S12"/>
    <property type="match status" value="1"/>
</dbReference>
<evidence type="ECO:0000256" key="2">
    <source>
        <dbReference type="ARBA" id="ARBA00022801"/>
    </source>
</evidence>
<dbReference type="InterPro" id="IPR051201">
    <property type="entry name" value="Chloro_Bact_Ser_Proteases"/>
</dbReference>
<keyword evidence="1" id="KW-0645">Protease</keyword>
<dbReference type="InterPro" id="IPR001478">
    <property type="entry name" value="PDZ"/>
</dbReference>
<keyword evidence="6" id="KW-1185">Reference proteome</keyword>
<dbReference type="Gene3D" id="2.40.10.120">
    <property type="match status" value="1"/>
</dbReference>
<evidence type="ECO:0000259" key="4">
    <source>
        <dbReference type="PROSITE" id="PS50106"/>
    </source>
</evidence>
<dbReference type="RefSeq" id="WP_353293490.1">
    <property type="nucleotide sequence ID" value="NZ_BAABWH010000001.1"/>
</dbReference>
<keyword evidence="3" id="KW-1133">Transmembrane helix</keyword>
<keyword evidence="2" id="KW-0378">Hydrolase</keyword>
<evidence type="ECO:0000313" key="6">
    <source>
        <dbReference type="Proteomes" id="UP001481413"/>
    </source>
</evidence>
<feature type="domain" description="PDZ" evidence="4">
    <location>
        <begin position="293"/>
        <end position="359"/>
    </location>
</feature>
<organism evidence="5 6">
    <name type="scientific">Thalassolituus maritimus</name>
    <dbReference type="NCBI Taxonomy" id="484498"/>
    <lineage>
        <taxon>Bacteria</taxon>
        <taxon>Pseudomonadati</taxon>
        <taxon>Pseudomonadota</taxon>
        <taxon>Gammaproteobacteria</taxon>
        <taxon>Oceanospirillales</taxon>
        <taxon>Oceanospirillaceae</taxon>
        <taxon>Thalassolituus</taxon>
    </lineage>
</organism>
<evidence type="ECO:0000256" key="1">
    <source>
        <dbReference type="ARBA" id="ARBA00022670"/>
    </source>
</evidence>
<accession>A0ABP9ZWQ0</accession>
<reference evidence="5 6" key="1">
    <citation type="submission" date="2024-04" db="EMBL/GenBank/DDBJ databases">
        <title>Draft genome sequence of Thalassolituus maritimus NBRC 116585.</title>
        <authorList>
            <person name="Miyakawa T."/>
            <person name="Kusuya Y."/>
            <person name="Miura T."/>
        </authorList>
    </citation>
    <scope>NUCLEOTIDE SEQUENCE [LARGE SCALE GENOMIC DNA]</scope>
    <source>
        <strain evidence="5 6">5NW40-0001</strain>
    </source>
</reference>
<dbReference type="InterPro" id="IPR009003">
    <property type="entry name" value="Peptidase_S1_PA"/>
</dbReference>
<dbReference type="Pfam" id="PF13365">
    <property type="entry name" value="Trypsin_2"/>
    <property type="match status" value="1"/>
</dbReference>
<gene>
    <name evidence="5" type="primary">algW</name>
    <name evidence="5" type="ORF">NBRC116585_06820</name>
</gene>
<sequence>MSPWQTFALRILFPAALGALIATLILLLFPEWVLHEERQPAGNTPVDQLTANTAEPLTVALPVTPSSYASAVKLAAPAVVNIYTRKTVKRRTNPLLTDPALKRFFGETEQPDDRMQSSLGSGVILSPDGHIITNFHVIEGADEIIVALYDGRDAEATLVGSDPESDLAVLKIDLPDGIGPAVIADRSANAVGDIVLAIGNPFGVGQTVTMGIISATGRNRLGLNTYEDYVQTDAAINPGNSGGALINAKGELVGINTAIFTQSGGNEGIGFAIPAEIAHRTMRDIARYGTTIRGWLGIEVQEASPELLESLRLPGELTGLLVTGVFPEGPAEQAGLASGDIIVGLNGTDADNAVEAMNRIAGLRPGDTISVDFLRRGERLTTTAYAGLRDQPQGVSE</sequence>
<comment type="caution">
    <text evidence="5">The sequence shown here is derived from an EMBL/GenBank/DDBJ whole genome shotgun (WGS) entry which is preliminary data.</text>
</comment>
<evidence type="ECO:0000313" key="5">
    <source>
        <dbReference type="EMBL" id="GAA6144565.1"/>
    </source>
</evidence>
<protein>
    <submittedName>
        <fullName evidence="5">Do family serine endopeptidase AlgW</fullName>
    </submittedName>
</protein>
<dbReference type="PROSITE" id="PS50106">
    <property type="entry name" value="PDZ"/>
    <property type="match status" value="1"/>
</dbReference>
<dbReference type="Gene3D" id="2.30.42.10">
    <property type="match status" value="1"/>
</dbReference>
<dbReference type="PANTHER" id="PTHR43343:SF3">
    <property type="entry name" value="PROTEASE DO-LIKE 8, CHLOROPLASTIC"/>
    <property type="match status" value="1"/>
</dbReference>
<dbReference type="SMART" id="SM00228">
    <property type="entry name" value="PDZ"/>
    <property type="match status" value="1"/>
</dbReference>
<name>A0ABP9ZWQ0_9GAMM</name>
<feature type="transmembrane region" description="Helical" evidence="3">
    <location>
        <begin position="7"/>
        <end position="29"/>
    </location>
</feature>
<dbReference type="EMBL" id="BAABWH010000001">
    <property type="protein sequence ID" value="GAA6144565.1"/>
    <property type="molecule type" value="Genomic_DNA"/>
</dbReference>